<evidence type="ECO:0000313" key="2">
    <source>
        <dbReference type="Proteomes" id="UP000799754"/>
    </source>
</evidence>
<evidence type="ECO:0000313" key="1">
    <source>
        <dbReference type="EMBL" id="KAF2630580.1"/>
    </source>
</evidence>
<dbReference type="EMBL" id="MU006706">
    <property type="protein sequence ID" value="KAF2630580.1"/>
    <property type="molecule type" value="Genomic_DNA"/>
</dbReference>
<name>A0ACB6SAG2_9PLEO</name>
<gene>
    <name evidence="1" type="ORF">BU25DRAFT_418953</name>
</gene>
<dbReference type="Proteomes" id="UP000799754">
    <property type="component" value="Unassembled WGS sequence"/>
</dbReference>
<keyword evidence="2" id="KW-1185">Reference proteome</keyword>
<organism evidence="1 2">
    <name type="scientific">Macroventuria anomochaeta</name>
    <dbReference type="NCBI Taxonomy" id="301207"/>
    <lineage>
        <taxon>Eukaryota</taxon>
        <taxon>Fungi</taxon>
        <taxon>Dikarya</taxon>
        <taxon>Ascomycota</taxon>
        <taxon>Pezizomycotina</taxon>
        <taxon>Dothideomycetes</taxon>
        <taxon>Pleosporomycetidae</taxon>
        <taxon>Pleosporales</taxon>
        <taxon>Pleosporineae</taxon>
        <taxon>Didymellaceae</taxon>
        <taxon>Macroventuria</taxon>
    </lineage>
</organism>
<reference evidence="1" key="1">
    <citation type="journal article" date="2020" name="Stud. Mycol.">
        <title>101 Dothideomycetes genomes: a test case for predicting lifestyles and emergence of pathogens.</title>
        <authorList>
            <person name="Haridas S."/>
            <person name="Albert R."/>
            <person name="Binder M."/>
            <person name="Bloem J."/>
            <person name="Labutti K."/>
            <person name="Salamov A."/>
            <person name="Andreopoulos B."/>
            <person name="Baker S."/>
            <person name="Barry K."/>
            <person name="Bills G."/>
            <person name="Bluhm B."/>
            <person name="Cannon C."/>
            <person name="Castanera R."/>
            <person name="Culley D."/>
            <person name="Daum C."/>
            <person name="Ezra D."/>
            <person name="Gonzalez J."/>
            <person name="Henrissat B."/>
            <person name="Kuo A."/>
            <person name="Liang C."/>
            <person name="Lipzen A."/>
            <person name="Lutzoni F."/>
            <person name="Magnuson J."/>
            <person name="Mondo S."/>
            <person name="Nolan M."/>
            <person name="Ohm R."/>
            <person name="Pangilinan J."/>
            <person name="Park H.-J."/>
            <person name="Ramirez L."/>
            <person name="Alfaro M."/>
            <person name="Sun H."/>
            <person name="Tritt A."/>
            <person name="Yoshinaga Y."/>
            <person name="Zwiers L.-H."/>
            <person name="Turgeon B."/>
            <person name="Goodwin S."/>
            <person name="Spatafora J."/>
            <person name="Crous P."/>
            <person name="Grigoriev I."/>
        </authorList>
    </citation>
    <scope>NUCLEOTIDE SEQUENCE</scope>
    <source>
        <strain evidence="1">CBS 525.71</strain>
    </source>
</reference>
<comment type="caution">
    <text evidence="1">The sequence shown here is derived from an EMBL/GenBank/DDBJ whole genome shotgun (WGS) entry which is preliminary data.</text>
</comment>
<accession>A0ACB6SAG2</accession>
<sequence>MSSQSNSALNTASERPYTYLISMNDFGPGSVQGNVSSNAAQGRTQGVEPLLDAEYEEYTRLQYTAFRSSGGISTFIFPSGLPADAMRSIVEKGQKKMHEKENAYYAKVVDQESRQIVAIAHWKLFTSERTAEEQQALERTRTPLPGVNLLAWRDYYGHVQDSRCRLGTRPCLTVHVFATHPAHRRNGHGAMLLEHILRQADEHCLETYLEASEQGKRLYAKYSFQAIYEKEFNLARYGGSGADRNTIMMRPAQRPSDATIERTAGAPPLNNTSTDVRAAGIV</sequence>
<protein>
    <submittedName>
        <fullName evidence="1">Uncharacterized protein</fullName>
    </submittedName>
</protein>
<proteinExistence type="predicted"/>